<accession>A0A1T4NPC9</accession>
<dbReference type="Proteomes" id="UP000191153">
    <property type="component" value="Unassembled WGS sequence"/>
</dbReference>
<gene>
    <name evidence="1" type="ORF">SAMN02745174_01597</name>
</gene>
<dbReference type="AlphaFoldDB" id="A0A1T4NPC9"/>
<dbReference type="RefSeq" id="WP_078694082.1">
    <property type="nucleotide sequence ID" value="NZ_FUWX01000011.1"/>
</dbReference>
<evidence type="ECO:0000313" key="2">
    <source>
        <dbReference type="Proteomes" id="UP000191153"/>
    </source>
</evidence>
<evidence type="ECO:0000313" key="1">
    <source>
        <dbReference type="EMBL" id="SJZ80628.1"/>
    </source>
</evidence>
<dbReference type="EMBL" id="FUWX01000011">
    <property type="protein sequence ID" value="SJZ80628.1"/>
    <property type="molecule type" value="Genomic_DNA"/>
</dbReference>
<sequence>MKKLGVEELEFYILKVLKKLKTEEELYSYFEMYISGLFNKKSDKPIDLNSIDHKRNRKNSIYLWEVAYSYLCKDEENVDIEDSEVFNYLKNVRF</sequence>
<reference evidence="1 2" key="1">
    <citation type="submission" date="2017-02" db="EMBL/GenBank/DDBJ databases">
        <authorList>
            <person name="Peterson S.W."/>
        </authorList>
    </citation>
    <scope>NUCLEOTIDE SEQUENCE [LARGE SCALE GENOMIC DNA]</scope>
    <source>
        <strain evidence="1 2">ATCC 700028</strain>
    </source>
</reference>
<protein>
    <submittedName>
        <fullName evidence="1">Uncharacterized protein</fullName>
    </submittedName>
</protein>
<dbReference type="STRING" id="180163.SAMN02745174_01597"/>
<name>A0A1T4NPC9_9FUSO</name>
<organism evidence="1 2">
    <name type="scientific">Cetobacterium ceti</name>
    <dbReference type="NCBI Taxonomy" id="180163"/>
    <lineage>
        <taxon>Bacteria</taxon>
        <taxon>Fusobacteriati</taxon>
        <taxon>Fusobacteriota</taxon>
        <taxon>Fusobacteriia</taxon>
        <taxon>Fusobacteriales</taxon>
        <taxon>Fusobacteriaceae</taxon>
        <taxon>Cetobacterium</taxon>
    </lineage>
</organism>
<proteinExistence type="predicted"/>
<keyword evidence="2" id="KW-1185">Reference proteome</keyword>